<accession>A0A0A9GFT6</accession>
<proteinExistence type="predicted"/>
<name>A0A0A9GFT6_ARUDO</name>
<reference evidence="1" key="2">
    <citation type="journal article" date="2015" name="Data Brief">
        <title>Shoot transcriptome of the giant reed, Arundo donax.</title>
        <authorList>
            <person name="Barrero R.A."/>
            <person name="Guerrero F.D."/>
            <person name="Moolhuijzen P."/>
            <person name="Goolsby J.A."/>
            <person name="Tidwell J."/>
            <person name="Bellgard S.E."/>
            <person name="Bellgard M.I."/>
        </authorList>
    </citation>
    <scope>NUCLEOTIDE SEQUENCE</scope>
    <source>
        <tissue evidence="1">Shoot tissue taken approximately 20 cm above the soil surface</tissue>
    </source>
</reference>
<sequence length="37" mass="4091">MRMTCRNQPSNPLENCRVNASGVNLPRAPKAYPATTM</sequence>
<dbReference type="EMBL" id="GBRH01173941">
    <property type="protein sequence ID" value="JAE23955.1"/>
    <property type="molecule type" value="Transcribed_RNA"/>
</dbReference>
<protein>
    <submittedName>
        <fullName evidence="1">Uncharacterized protein</fullName>
    </submittedName>
</protein>
<organism evidence="1">
    <name type="scientific">Arundo donax</name>
    <name type="common">Giant reed</name>
    <name type="synonym">Donax arundinaceus</name>
    <dbReference type="NCBI Taxonomy" id="35708"/>
    <lineage>
        <taxon>Eukaryota</taxon>
        <taxon>Viridiplantae</taxon>
        <taxon>Streptophyta</taxon>
        <taxon>Embryophyta</taxon>
        <taxon>Tracheophyta</taxon>
        <taxon>Spermatophyta</taxon>
        <taxon>Magnoliopsida</taxon>
        <taxon>Liliopsida</taxon>
        <taxon>Poales</taxon>
        <taxon>Poaceae</taxon>
        <taxon>PACMAD clade</taxon>
        <taxon>Arundinoideae</taxon>
        <taxon>Arundineae</taxon>
        <taxon>Arundo</taxon>
    </lineage>
</organism>
<reference evidence="1" key="1">
    <citation type="submission" date="2014-09" db="EMBL/GenBank/DDBJ databases">
        <authorList>
            <person name="Magalhaes I.L.F."/>
            <person name="Oliveira U."/>
            <person name="Santos F.R."/>
            <person name="Vidigal T.H.D.A."/>
            <person name="Brescovit A.D."/>
            <person name="Santos A.J."/>
        </authorList>
    </citation>
    <scope>NUCLEOTIDE SEQUENCE</scope>
    <source>
        <tissue evidence="1">Shoot tissue taken approximately 20 cm above the soil surface</tissue>
    </source>
</reference>
<evidence type="ECO:0000313" key="1">
    <source>
        <dbReference type="EMBL" id="JAE23955.1"/>
    </source>
</evidence>
<dbReference type="AlphaFoldDB" id="A0A0A9GFT6"/>